<accession>A0AAD5YAZ6</accession>
<evidence type="ECO:0000313" key="3">
    <source>
        <dbReference type="EMBL" id="KAJ3480070.1"/>
    </source>
</evidence>
<dbReference type="EMBL" id="JANAWD010000398">
    <property type="protein sequence ID" value="KAJ3480070.1"/>
    <property type="molecule type" value="Genomic_DNA"/>
</dbReference>
<organism evidence="3 4">
    <name type="scientific">Meripilus lineatus</name>
    <dbReference type="NCBI Taxonomy" id="2056292"/>
    <lineage>
        <taxon>Eukaryota</taxon>
        <taxon>Fungi</taxon>
        <taxon>Dikarya</taxon>
        <taxon>Basidiomycota</taxon>
        <taxon>Agaricomycotina</taxon>
        <taxon>Agaricomycetes</taxon>
        <taxon>Polyporales</taxon>
        <taxon>Meripilaceae</taxon>
        <taxon>Meripilus</taxon>
    </lineage>
</organism>
<dbReference type="PANTHER" id="PTHR10366">
    <property type="entry name" value="NAD DEPENDENT EPIMERASE/DEHYDRATASE"/>
    <property type="match status" value="1"/>
</dbReference>
<gene>
    <name evidence="3" type="ORF">NLI96_g8613</name>
</gene>
<name>A0AAD5YAZ6_9APHY</name>
<dbReference type="GO" id="GO:0016616">
    <property type="term" value="F:oxidoreductase activity, acting on the CH-OH group of donors, NAD or NADP as acceptor"/>
    <property type="evidence" value="ECO:0007669"/>
    <property type="project" value="TreeGrafter"/>
</dbReference>
<proteinExistence type="inferred from homology"/>
<dbReference type="InterPro" id="IPR050425">
    <property type="entry name" value="NAD(P)_dehydrat-like"/>
</dbReference>
<evidence type="ECO:0000256" key="2">
    <source>
        <dbReference type="ARBA" id="ARBA00023445"/>
    </source>
</evidence>
<dbReference type="AlphaFoldDB" id="A0AAD5YAZ6"/>
<comment type="caution">
    <text evidence="3">The sequence shown here is derived from an EMBL/GenBank/DDBJ whole genome shotgun (WGS) entry which is preliminary data.</text>
</comment>
<dbReference type="Gene3D" id="3.40.50.720">
    <property type="entry name" value="NAD(P)-binding Rossmann-like Domain"/>
    <property type="match status" value="1"/>
</dbReference>
<comment type="similarity">
    <text evidence="2">Belongs to the NAD(P)-dependent epimerase/dehydratase family. Dihydroflavonol-4-reductase subfamily.</text>
</comment>
<evidence type="ECO:0000313" key="4">
    <source>
        <dbReference type="Proteomes" id="UP001212997"/>
    </source>
</evidence>
<dbReference type="Proteomes" id="UP001212997">
    <property type="component" value="Unassembled WGS sequence"/>
</dbReference>
<keyword evidence="4" id="KW-1185">Reference proteome</keyword>
<sequence>MLRNRPEHTNDLEFRVIGDMAIPGIFDDEAQGVDAIIHIASVSLAGWYLSRRYESAYSWCFPQPVVVDGEENERVVLIPTIEGTKSVFSAAKKHSTVKRVVLTSSIAAIFDPDRLNDGSLTLTSKDWCSITYQEAKEGGQTFDAYRGAKKFAELAAWEFIQKEAPHFDLVTLCPSVCFGPVVHPVSEPSGLNISSHTLWEVVSGADPLPYFGLTAFVDVRDVALAHVEAVLRPEVGGQRFIINSPERFSYQLLADMLRKEFAWAREEVTKGNEGEPVPEQAELDGETGANALGLHYRGLKSCILETATQLREMYRT</sequence>
<reference evidence="3" key="1">
    <citation type="submission" date="2022-07" db="EMBL/GenBank/DDBJ databases">
        <title>Genome Sequence of Physisporinus lineatus.</title>
        <authorList>
            <person name="Buettner E."/>
        </authorList>
    </citation>
    <scope>NUCLEOTIDE SEQUENCE</scope>
    <source>
        <strain evidence="3">VT162</strain>
    </source>
</reference>
<dbReference type="SUPFAM" id="SSF51735">
    <property type="entry name" value="NAD(P)-binding Rossmann-fold domains"/>
    <property type="match status" value="1"/>
</dbReference>
<keyword evidence="1" id="KW-0560">Oxidoreductase</keyword>
<dbReference type="PANTHER" id="PTHR10366:SF579">
    <property type="entry name" value="3-BETA HYDROXYSTEROID DEHYDROGENASE_ISOMERASE FAMILY PROTEIN (AFU_ORTHOLOGUE AFUA_3G02250)"/>
    <property type="match status" value="1"/>
</dbReference>
<evidence type="ECO:0000256" key="1">
    <source>
        <dbReference type="ARBA" id="ARBA00023002"/>
    </source>
</evidence>
<dbReference type="InterPro" id="IPR036291">
    <property type="entry name" value="NAD(P)-bd_dom_sf"/>
</dbReference>
<protein>
    <submittedName>
        <fullName evidence="3">Uncharacterized protein</fullName>
    </submittedName>
</protein>